<organism evidence="10 11">
    <name type="scientific">Enterococcus avium</name>
    <name type="common">Streptococcus avium</name>
    <dbReference type="NCBI Taxonomy" id="33945"/>
    <lineage>
        <taxon>Bacteria</taxon>
        <taxon>Bacillati</taxon>
        <taxon>Bacillota</taxon>
        <taxon>Bacilli</taxon>
        <taxon>Lactobacillales</taxon>
        <taxon>Enterococcaceae</taxon>
        <taxon>Enterococcus</taxon>
    </lineage>
</organism>
<comment type="cofactor">
    <cofactor evidence="1 9">
        <name>pyridoxal 5'-phosphate</name>
        <dbReference type="ChEBI" id="CHEBI:597326"/>
    </cofactor>
</comment>
<dbReference type="FunFam" id="3.40.640.10:FF:000046">
    <property type="entry name" value="Cystathionine gamma-lyase"/>
    <property type="match status" value="1"/>
</dbReference>
<dbReference type="PANTHER" id="PTHR11808:SF90">
    <property type="entry name" value="CYSTATHIONINE GAMMA-SYNTHASE"/>
    <property type="match status" value="1"/>
</dbReference>
<comment type="caution">
    <text evidence="10">The sequence shown here is derived from an EMBL/GenBank/DDBJ whole genome shotgun (WGS) entry which is preliminary data.</text>
</comment>
<dbReference type="InterPro" id="IPR054542">
    <property type="entry name" value="Cys_met_metab_PP"/>
</dbReference>
<evidence type="ECO:0000313" key="11">
    <source>
        <dbReference type="Proteomes" id="UP000288388"/>
    </source>
</evidence>
<evidence type="ECO:0000256" key="9">
    <source>
        <dbReference type="RuleBase" id="RU362118"/>
    </source>
</evidence>
<dbReference type="InterPro" id="IPR000277">
    <property type="entry name" value="Cys/Met-Metab_PyrdxlP-dep_enz"/>
</dbReference>
<dbReference type="GO" id="GO:0030170">
    <property type="term" value="F:pyridoxal phosphate binding"/>
    <property type="evidence" value="ECO:0007669"/>
    <property type="project" value="InterPro"/>
</dbReference>
<evidence type="ECO:0000256" key="8">
    <source>
        <dbReference type="PIRSR" id="PIRSR001434-2"/>
    </source>
</evidence>
<protein>
    <recommendedName>
        <fullName evidence="4">homocysteine desulfhydrase</fullName>
        <ecNumber evidence="4">4.4.1.2</ecNumber>
    </recommendedName>
    <alternativeName>
        <fullName evidence="5">Homocysteine desulfhydrase</fullName>
    </alternativeName>
</protein>
<accession>A0A2N8PRV1</accession>
<dbReference type="GO" id="GO:0005737">
    <property type="term" value="C:cytoplasm"/>
    <property type="evidence" value="ECO:0007669"/>
    <property type="project" value="TreeGrafter"/>
</dbReference>
<comment type="catalytic activity">
    <reaction evidence="7">
        <text>L-methionine + H2O = methanethiol + 2-oxobutanoate + NH4(+)</text>
        <dbReference type="Rhea" id="RHEA:23800"/>
        <dbReference type="ChEBI" id="CHEBI:15377"/>
        <dbReference type="ChEBI" id="CHEBI:16007"/>
        <dbReference type="ChEBI" id="CHEBI:16763"/>
        <dbReference type="ChEBI" id="CHEBI:28938"/>
        <dbReference type="ChEBI" id="CHEBI:57844"/>
        <dbReference type="EC" id="4.4.1.11"/>
    </reaction>
    <physiologicalReaction direction="left-to-right" evidence="7">
        <dbReference type="Rhea" id="RHEA:23801"/>
    </physiologicalReaction>
</comment>
<dbReference type="Gene3D" id="3.90.1150.10">
    <property type="entry name" value="Aspartate Aminotransferase, domain 1"/>
    <property type="match status" value="1"/>
</dbReference>
<dbReference type="PROSITE" id="PS00868">
    <property type="entry name" value="CYS_MET_METAB_PP"/>
    <property type="match status" value="1"/>
</dbReference>
<keyword evidence="10" id="KW-0808">Transferase</keyword>
<sequence>MNYQTATELAQIGNHSDIQTGAVSAPIYLSTTFSHPALGQSTGYDYTRTKNPTRTILEEALANLEAGSQAIVTSSGMSAIQLVFNYFPAQSEFLVSRDLYGGSYRYFQELERQNASVFHYFEDFDSLKSQINEEITAVFLETPTNPLMQEVSITEAAKLAHQYRALLIVDNTFSTPLRQQPLKEGADIVVHSGTKFLSGHNDLLAGVVVTKESEVGERLAWLSNTTGPTLSSFDSWLFIRSLKTLKVRFEQQERNAQKIAAALENISSIEKVLYPGIGAMISFCVRDAAKIPEFLNRLNLITFAESLGGVETLITYPTTQTHGDIPKELRESYGLTDHLLRLSIGIEDSQDLLEDLICGFQVFDE</sequence>
<dbReference type="SUPFAM" id="SSF53383">
    <property type="entry name" value="PLP-dependent transferases"/>
    <property type="match status" value="1"/>
</dbReference>
<evidence type="ECO:0000256" key="7">
    <source>
        <dbReference type="ARBA" id="ARBA00052699"/>
    </source>
</evidence>
<feature type="modified residue" description="N6-(pyridoxal phosphate)lysine" evidence="8">
    <location>
        <position position="195"/>
    </location>
</feature>
<evidence type="ECO:0000313" key="10">
    <source>
        <dbReference type="EMBL" id="RVU92916.1"/>
    </source>
</evidence>
<dbReference type="InterPro" id="IPR015424">
    <property type="entry name" value="PyrdxlP-dep_Trfase"/>
</dbReference>
<dbReference type="FunFam" id="3.90.1150.10:FF:000070">
    <property type="entry name" value="Putative cystathionine gamma-synthase"/>
    <property type="match status" value="1"/>
</dbReference>
<evidence type="ECO:0000256" key="1">
    <source>
        <dbReference type="ARBA" id="ARBA00001933"/>
    </source>
</evidence>
<keyword evidence="3 8" id="KW-0663">Pyridoxal phosphate</keyword>
<dbReference type="AlphaFoldDB" id="A0A2N8PRV1"/>
<dbReference type="InterPro" id="IPR015422">
    <property type="entry name" value="PyrdxlP-dep_Trfase_small"/>
</dbReference>
<proteinExistence type="inferred from homology"/>
<dbReference type="GO" id="GO:0008483">
    <property type="term" value="F:transaminase activity"/>
    <property type="evidence" value="ECO:0007669"/>
    <property type="project" value="UniProtKB-KW"/>
</dbReference>
<comment type="similarity">
    <text evidence="2 9">Belongs to the trans-sulfuration enzymes family.</text>
</comment>
<dbReference type="EC" id="4.4.1.2" evidence="4"/>
<dbReference type="GO" id="GO:0047982">
    <property type="term" value="F:homocysteine desulfhydrase activity"/>
    <property type="evidence" value="ECO:0007669"/>
    <property type="project" value="UniProtKB-EC"/>
</dbReference>
<reference evidence="10 11" key="1">
    <citation type="submission" date="2018-12" db="EMBL/GenBank/DDBJ databases">
        <title>A novel vanA-carrying plasmid in a clinical isolate of Enterococcus avium.</title>
        <authorList>
            <person name="Bernasconi O.J."/>
            <person name="Luzzaro F."/>
            <person name="Endimiani A."/>
        </authorList>
    </citation>
    <scope>NUCLEOTIDE SEQUENCE [LARGE SCALE GENOMIC DNA]</scope>
    <source>
        <strain evidence="10 11">LC0559/18</strain>
    </source>
</reference>
<evidence type="ECO:0000256" key="4">
    <source>
        <dbReference type="ARBA" id="ARBA00047175"/>
    </source>
</evidence>
<dbReference type="Gene3D" id="3.40.640.10">
    <property type="entry name" value="Type I PLP-dependent aspartate aminotransferase-like (Major domain)"/>
    <property type="match status" value="1"/>
</dbReference>
<evidence type="ECO:0000256" key="3">
    <source>
        <dbReference type="ARBA" id="ARBA00022898"/>
    </source>
</evidence>
<dbReference type="PIRSF" id="PIRSF001434">
    <property type="entry name" value="CGS"/>
    <property type="match status" value="1"/>
</dbReference>
<evidence type="ECO:0000256" key="2">
    <source>
        <dbReference type="ARBA" id="ARBA00009077"/>
    </source>
</evidence>
<evidence type="ECO:0000256" key="5">
    <source>
        <dbReference type="ARBA" id="ARBA00047199"/>
    </source>
</evidence>
<dbReference type="Pfam" id="PF01053">
    <property type="entry name" value="Cys_Met_Meta_PP"/>
    <property type="match status" value="1"/>
</dbReference>
<dbReference type="Proteomes" id="UP000288388">
    <property type="component" value="Unassembled WGS sequence"/>
</dbReference>
<name>A0A2N8PRV1_ENTAV</name>
<evidence type="ECO:0000256" key="6">
    <source>
        <dbReference type="ARBA" id="ARBA00048780"/>
    </source>
</evidence>
<dbReference type="GO" id="GO:0018826">
    <property type="term" value="F:methionine gamma-lyase activity"/>
    <property type="evidence" value="ECO:0007669"/>
    <property type="project" value="UniProtKB-EC"/>
</dbReference>
<dbReference type="InterPro" id="IPR015421">
    <property type="entry name" value="PyrdxlP-dep_Trfase_major"/>
</dbReference>
<keyword evidence="10" id="KW-0032">Aminotransferase</keyword>
<comment type="catalytic activity">
    <reaction evidence="6">
        <text>L-homocysteine + H2O = 2-oxobutanoate + hydrogen sulfide + NH4(+) + H(+)</text>
        <dbReference type="Rhea" id="RHEA:14501"/>
        <dbReference type="ChEBI" id="CHEBI:15377"/>
        <dbReference type="ChEBI" id="CHEBI:15378"/>
        <dbReference type="ChEBI" id="CHEBI:16763"/>
        <dbReference type="ChEBI" id="CHEBI:28938"/>
        <dbReference type="ChEBI" id="CHEBI:29919"/>
        <dbReference type="ChEBI" id="CHEBI:58199"/>
        <dbReference type="EC" id="4.4.1.2"/>
    </reaction>
    <physiologicalReaction direction="left-to-right" evidence="6">
        <dbReference type="Rhea" id="RHEA:14502"/>
    </physiologicalReaction>
</comment>
<dbReference type="PANTHER" id="PTHR11808">
    <property type="entry name" value="TRANS-SULFURATION ENZYME FAMILY MEMBER"/>
    <property type="match status" value="1"/>
</dbReference>
<dbReference type="EMBL" id="RYZS01000002">
    <property type="protein sequence ID" value="RVU92916.1"/>
    <property type="molecule type" value="Genomic_DNA"/>
</dbReference>
<dbReference type="RefSeq" id="WP_102872830.1">
    <property type="nucleotide sequence ID" value="NZ_JAYEYR010000011.1"/>
</dbReference>
<gene>
    <name evidence="10" type="ORF">EK398_20820</name>
</gene>
<dbReference type="GO" id="GO:0019346">
    <property type="term" value="P:transsulfuration"/>
    <property type="evidence" value="ECO:0007669"/>
    <property type="project" value="InterPro"/>
</dbReference>